<dbReference type="CDD" id="cd00093">
    <property type="entry name" value="HTH_XRE"/>
    <property type="match status" value="1"/>
</dbReference>
<gene>
    <name evidence="2" type="ORF">FOH10_10390</name>
</gene>
<organism evidence="2 3">
    <name type="scientific">Nocardia otitidiscaviarum</name>
    <dbReference type="NCBI Taxonomy" id="1823"/>
    <lineage>
        <taxon>Bacteria</taxon>
        <taxon>Bacillati</taxon>
        <taxon>Actinomycetota</taxon>
        <taxon>Actinomycetes</taxon>
        <taxon>Mycobacteriales</taxon>
        <taxon>Nocardiaceae</taxon>
        <taxon>Nocardia</taxon>
    </lineage>
</organism>
<evidence type="ECO:0000313" key="3">
    <source>
        <dbReference type="Proteomes" id="UP000317039"/>
    </source>
</evidence>
<evidence type="ECO:0000313" key="2">
    <source>
        <dbReference type="EMBL" id="QDP83360.1"/>
    </source>
</evidence>
<dbReference type="KEGG" id="nod:FOH10_10390"/>
<name>A0A516NWT0_9NOCA</name>
<dbReference type="PROSITE" id="PS50943">
    <property type="entry name" value="HTH_CROC1"/>
    <property type="match status" value="1"/>
</dbReference>
<dbReference type="InterPro" id="IPR001387">
    <property type="entry name" value="Cro/C1-type_HTH"/>
</dbReference>
<reference evidence="2 3" key="1">
    <citation type="submission" date="2019-07" db="EMBL/GenBank/DDBJ databases">
        <title>Complete Genome Sequence and Methylome Analysis of Nocardia otitidis-caviarum NEB252.</title>
        <authorList>
            <person name="Fomenkov A."/>
            <person name="Anton B.P."/>
            <person name="Vincze T."/>
            <person name="Roberts R.J."/>
        </authorList>
    </citation>
    <scope>NUCLEOTIDE SEQUENCE [LARGE SCALE GENOMIC DNA]</scope>
    <source>
        <strain evidence="2 3">NEB252</strain>
    </source>
</reference>
<accession>A0A516NWT0</accession>
<dbReference type="InterPro" id="IPR043917">
    <property type="entry name" value="DUF5753"/>
</dbReference>
<dbReference type="SUPFAM" id="SSF47413">
    <property type="entry name" value="lambda repressor-like DNA-binding domains"/>
    <property type="match status" value="1"/>
</dbReference>
<dbReference type="AlphaFoldDB" id="A0A516NWT0"/>
<dbReference type="GO" id="GO:0003677">
    <property type="term" value="F:DNA binding"/>
    <property type="evidence" value="ECO:0007669"/>
    <property type="project" value="InterPro"/>
</dbReference>
<evidence type="ECO:0000259" key="1">
    <source>
        <dbReference type="PROSITE" id="PS50943"/>
    </source>
</evidence>
<dbReference type="Gene3D" id="1.10.260.40">
    <property type="entry name" value="lambda repressor-like DNA-binding domains"/>
    <property type="match status" value="1"/>
</dbReference>
<dbReference type="Pfam" id="PF19054">
    <property type="entry name" value="DUF5753"/>
    <property type="match status" value="1"/>
</dbReference>
<proteinExistence type="predicted"/>
<protein>
    <submittedName>
        <fullName evidence="2">Helix-turn-helix domain-containing protein</fullName>
    </submittedName>
</protein>
<dbReference type="EMBL" id="CP041695">
    <property type="protein sequence ID" value="QDP83360.1"/>
    <property type="molecule type" value="Genomic_DNA"/>
</dbReference>
<feature type="domain" description="HTH cro/C1-type" evidence="1">
    <location>
        <begin position="6"/>
        <end position="47"/>
    </location>
</feature>
<sequence length="286" mass="31979">MLGRQLKRLREQSGVSPSAAAKAIEVSTQTLWRMESGQPGPKLKELYVGVLCRMYGANSEETQALTGLVAEAKKPGWWHSYSDAIPAHFDLFIGLEEAAKRLTTFQLTLVPGLLQTPEYRRAVAWVELPNHPTPEVDRLVEVHERRRARLRDNGDRLSLDVLLAESALHHEVGGAAVMAGQLRHLAEIGTLTNVSVRVIPQSVGSHIGLITGSFVMLEFPPHPTSRLTEPPVAYVQGYTGALYLDQHTEIGKYRDALVRLGHVALDRERSRSLLLEMVREYEQRER</sequence>
<dbReference type="Pfam" id="PF13560">
    <property type="entry name" value="HTH_31"/>
    <property type="match status" value="1"/>
</dbReference>
<dbReference type="InterPro" id="IPR010982">
    <property type="entry name" value="Lambda_DNA-bd_dom_sf"/>
</dbReference>
<dbReference type="Proteomes" id="UP000317039">
    <property type="component" value="Chromosome"/>
</dbReference>